<keyword evidence="2" id="KW-1185">Reference proteome</keyword>
<proteinExistence type="predicted"/>
<gene>
    <name evidence="1" type="ORF">JOQ06_012227</name>
</gene>
<dbReference type="PANTHER" id="PTHR45913:SF19">
    <property type="entry name" value="LOW QUALITY PROTEIN: ZINC FINGER BED DOMAIN-CONTAINING PROTEIN 5-LIKE"/>
    <property type="match status" value="1"/>
</dbReference>
<comment type="caution">
    <text evidence="1">The sequence shown here is derived from an EMBL/GenBank/DDBJ whole genome shotgun (WGS) entry which is preliminary data.</text>
</comment>
<evidence type="ECO:0000313" key="1">
    <source>
        <dbReference type="EMBL" id="KAJ4942361.1"/>
    </source>
</evidence>
<organism evidence="1 2">
    <name type="scientific">Pogonophryne albipinna</name>
    <dbReference type="NCBI Taxonomy" id="1090488"/>
    <lineage>
        <taxon>Eukaryota</taxon>
        <taxon>Metazoa</taxon>
        <taxon>Chordata</taxon>
        <taxon>Craniata</taxon>
        <taxon>Vertebrata</taxon>
        <taxon>Euteleostomi</taxon>
        <taxon>Actinopterygii</taxon>
        <taxon>Neopterygii</taxon>
        <taxon>Teleostei</taxon>
        <taxon>Neoteleostei</taxon>
        <taxon>Acanthomorphata</taxon>
        <taxon>Eupercaria</taxon>
        <taxon>Perciformes</taxon>
        <taxon>Notothenioidei</taxon>
        <taxon>Pogonophryne</taxon>
    </lineage>
</organism>
<accession>A0AAD6BGJ8</accession>
<dbReference type="PANTHER" id="PTHR45913">
    <property type="entry name" value="EPM2A-INTERACTING PROTEIN 1"/>
    <property type="match status" value="1"/>
</dbReference>
<sequence length="403" mass="46198">MNEHILFCKKLTGRTTGQDVFNVIANFFSQHKLDWKSCSHVCTDGAAEMTGRVNGLMAHIKKVNPDVTWTHCMIHREALASKRMSPELNNVLNDAVKLINFIQSRPLNHRLFQSLCEDGGSEHKQLLLHTDVRWLSRGKTLQRLFELRNEVRAFLSEHTHPLVAMFDDADWVARLGYLSDIFSKLNQLNLSLQGKDTNVLSLYDKVCGFMEKIKLWQSKCEKGDTSCFLQLNAYIATGECDRAPIVKIVHTHLSKLKNEFNSYFPDIDNKSSTLDWVRNPFVTCINSSIPARLQEDLIDVSSDRSLKMRYSSTPLTQFWCGVEKEYPELGKHALNELLPFGSTYLCEVTFSAMTHIKTKHRNRLILENNLVTAVATISPRLTKLMREKQAQVSHELVSYLTFF</sequence>
<dbReference type="InterPro" id="IPR012337">
    <property type="entry name" value="RNaseH-like_sf"/>
</dbReference>
<dbReference type="SUPFAM" id="SSF53098">
    <property type="entry name" value="Ribonuclease H-like"/>
    <property type="match status" value="1"/>
</dbReference>
<reference evidence="1" key="1">
    <citation type="submission" date="2022-11" db="EMBL/GenBank/DDBJ databases">
        <title>Chromosome-level genome of Pogonophryne albipinna.</title>
        <authorList>
            <person name="Jo E."/>
        </authorList>
    </citation>
    <scope>NUCLEOTIDE SEQUENCE</scope>
    <source>
        <strain evidence="1">SGF0006</strain>
        <tissue evidence="1">Muscle</tissue>
    </source>
</reference>
<dbReference type="EMBL" id="JAPTMU010000006">
    <property type="protein sequence ID" value="KAJ4942361.1"/>
    <property type="molecule type" value="Genomic_DNA"/>
</dbReference>
<dbReference type="Proteomes" id="UP001219934">
    <property type="component" value="Unassembled WGS sequence"/>
</dbReference>
<protein>
    <submittedName>
        <fullName evidence="1">Uncharacterized protein</fullName>
    </submittedName>
</protein>
<evidence type="ECO:0000313" key="2">
    <source>
        <dbReference type="Proteomes" id="UP001219934"/>
    </source>
</evidence>
<dbReference type="AlphaFoldDB" id="A0AAD6BGJ8"/>
<name>A0AAD6BGJ8_9TELE</name>